<evidence type="ECO:0000313" key="4">
    <source>
        <dbReference type="Proteomes" id="UP000198226"/>
    </source>
</evidence>
<organism evidence="3 4">
    <name type="scientific">Micromonospora rifamycinica</name>
    <dbReference type="NCBI Taxonomy" id="291594"/>
    <lineage>
        <taxon>Bacteria</taxon>
        <taxon>Bacillati</taxon>
        <taxon>Actinomycetota</taxon>
        <taxon>Actinomycetes</taxon>
        <taxon>Micromonosporales</taxon>
        <taxon>Micromonosporaceae</taxon>
        <taxon>Micromonospora</taxon>
    </lineage>
</organism>
<accession>A0A109IGX7</accession>
<dbReference type="Proteomes" id="UP000198226">
    <property type="component" value="Chromosome I"/>
</dbReference>
<feature type="region of interest" description="Disordered" evidence="1">
    <location>
        <begin position="109"/>
        <end position="175"/>
    </location>
</feature>
<evidence type="ECO:0000256" key="1">
    <source>
        <dbReference type="SAM" id="MobiDB-lite"/>
    </source>
</evidence>
<dbReference type="GO" id="GO:0002949">
    <property type="term" value="P:tRNA threonylcarbamoyladenosine modification"/>
    <property type="evidence" value="ECO:0007669"/>
    <property type="project" value="InterPro"/>
</dbReference>
<dbReference type="AlphaFoldDB" id="A0A109IGX7"/>
<dbReference type="Gene3D" id="3.30.420.40">
    <property type="match status" value="2"/>
</dbReference>
<evidence type="ECO:0000259" key="2">
    <source>
        <dbReference type="Pfam" id="PF00814"/>
    </source>
</evidence>
<dbReference type="EMBL" id="LT607752">
    <property type="protein sequence ID" value="SCG79106.1"/>
    <property type="molecule type" value="Genomic_DNA"/>
</dbReference>
<dbReference type="Pfam" id="PF00814">
    <property type="entry name" value="TsaD"/>
    <property type="match status" value="1"/>
</dbReference>
<gene>
    <name evidence="3" type="ORF">GA0070623_4560</name>
</gene>
<dbReference type="InterPro" id="IPR043129">
    <property type="entry name" value="ATPase_NBD"/>
</dbReference>
<dbReference type="SUPFAM" id="SSF53067">
    <property type="entry name" value="Actin-like ATPase domain"/>
    <property type="match status" value="2"/>
</dbReference>
<evidence type="ECO:0000313" key="3">
    <source>
        <dbReference type="EMBL" id="SCG79106.1"/>
    </source>
</evidence>
<dbReference type="NCBIfam" id="TIGR03725">
    <property type="entry name" value="T6A_YeaZ"/>
    <property type="match status" value="1"/>
</dbReference>
<dbReference type="OrthoDB" id="9809995at2"/>
<sequence>MLVLVVDSSTPAVTAALAEVTADGVALRAHRCTVDARAHGELLAPQVETVLADVGARPADLGAIVAGLGPGPFTGLRVGLVTAATMGQVLGIPTYGVCSLDGIGHPTATPATVAPGTEASGTEAPGTATPATAASSATAPATAASSATTPATAASSTAAASTEAGPVAPGDAPAGRATAGVGRVLVAADARRKEVYWAVYDESGQRIAGPAVDAPTVAAAQARELAVTVAAGDGAHRYADVLGLPLRVVPRYPDAAALVALAAERIRAGAPGEALTPLYLRRPDAVAATSRKSVLP</sequence>
<proteinExistence type="predicted"/>
<dbReference type="RefSeq" id="WP_067313428.1">
    <property type="nucleotide sequence ID" value="NZ_LRMV01000159.1"/>
</dbReference>
<dbReference type="InterPro" id="IPR022496">
    <property type="entry name" value="T6A_TsaB"/>
</dbReference>
<keyword evidence="4" id="KW-1185">Reference proteome</keyword>
<protein>
    <submittedName>
        <fullName evidence="3">tRNA threonylcarbamoyl adenosine modification protein YeaZ</fullName>
    </submittedName>
</protein>
<feature type="domain" description="Gcp-like" evidence="2">
    <location>
        <begin position="36"/>
        <end position="105"/>
    </location>
</feature>
<reference evidence="4" key="1">
    <citation type="submission" date="2016-06" db="EMBL/GenBank/DDBJ databases">
        <authorList>
            <person name="Varghese N."/>
            <person name="Submissions Spin"/>
        </authorList>
    </citation>
    <scope>NUCLEOTIDE SEQUENCE [LARGE SCALE GENOMIC DNA]</scope>
    <source>
        <strain evidence="4">DSM 44983</strain>
    </source>
</reference>
<dbReference type="InterPro" id="IPR000905">
    <property type="entry name" value="Gcp-like_dom"/>
</dbReference>
<name>A0A109IGX7_9ACTN</name>